<dbReference type="RefSeq" id="WP_014935402.1">
    <property type="nucleotide sequence ID" value="NC_018607.1"/>
</dbReference>
<dbReference type="EMBL" id="CP003490">
    <property type="protein sequence ID" value="AFR69857.1"/>
    <property type="molecule type" value="Genomic_DNA"/>
</dbReference>
<accession>J9TS91</accession>
<dbReference type="Proteomes" id="UP000007346">
    <property type="component" value="Chromosome"/>
</dbReference>
<dbReference type="KEGG" id="bpj:B2904_orf508"/>
<evidence type="ECO:0000313" key="1">
    <source>
        <dbReference type="EMBL" id="AFR69857.1"/>
    </source>
</evidence>
<protein>
    <submittedName>
        <fullName evidence="1">Arylsulfatase activating protein AslB</fullName>
    </submittedName>
</protein>
<name>J9TS91_BRAPL</name>
<reference evidence="1 2" key="1">
    <citation type="journal article" date="2012" name="BMC Genomics">
        <title>Comparative genomics of Brachyspira pilosicoli strains: genome rearrangements, reductions and correlation of genetic compliment with phenotypic diversity.</title>
        <authorList>
            <person name="Mappley L.J."/>
            <person name="Black M.L."/>
            <person name="Abuoun M."/>
            <person name="Darby A.C."/>
            <person name="Woodward M.J."/>
            <person name="Parkhill J."/>
            <person name="Turner A.K."/>
            <person name="Bellgard M.I."/>
            <person name="La T."/>
            <person name="Phillips N.D."/>
            <person name="La Ragione R.M."/>
            <person name="Hampson D.J."/>
        </authorList>
    </citation>
    <scope>NUCLEOTIDE SEQUENCE [LARGE SCALE GENOMIC DNA]</scope>
    <source>
        <strain evidence="1">B2904</strain>
    </source>
</reference>
<evidence type="ECO:0000313" key="2">
    <source>
        <dbReference type="Proteomes" id="UP000007346"/>
    </source>
</evidence>
<proteinExistence type="predicted"/>
<gene>
    <name evidence="1" type="ORF">B2904_orf508</name>
</gene>
<dbReference type="AlphaFoldDB" id="J9TS91"/>
<dbReference type="PATRIC" id="fig|1133568.3.peg.501"/>
<dbReference type="HOGENOM" id="CLU_3115261_0_0_12"/>
<organism evidence="1 2">
    <name type="scientific">Brachyspira pilosicoli B2904</name>
    <dbReference type="NCBI Taxonomy" id="1133568"/>
    <lineage>
        <taxon>Bacteria</taxon>
        <taxon>Pseudomonadati</taxon>
        <taxon>Spirochaetota</taxon>
        <taxon>Spirochaetia</taxon>
        <taxon>Brachyspirales</taxon>
        <taxon>Brachyspiraceae</taxon>
        <taxon>Brachyspira</taxon>
    </lineage>
</organism>
<sequence length="50" mass="5529">MNFEWALTSWLGLENTICLFTKECSGCTVVEHNGDCTGARHIAVRNSLIS</sequence>